<organism evidence="2 3">
    <name type="scientific">Peteryoungia desertarenae</name>
    <dbReference type="NCBI Taxonomy" id="1813451"/>
    <lineage>
        <taxon>Bacteria</taxon>
        <taxon>Pseudomonadati</taxon>
        <taxon>Pseudomonadota</taxon>
        <taxon>Alphaproteobacteria</taxon>
        <taxon>Hyphomicrobiales</taxon>
        <taxon>Rhizobiaceae</taxon>
        <taxon>Peteryoungia</taxon>
    </lineage>
</organism>
<evidence type="ECO:0000313" key="3">
    <source>
        <dbReference type="Proteomes" id="UP000308530"/>
    </source>
</evidence>
<gene>
    <name evidence="2" type="ORF">FE840_014125</name>
</gene>
<evidence type="ECO:0000259" key="1">
    <source>
        <dbReference type="Pfam" id="PF13977"/>
    </source>
</evidence>
<name>A0ABX6QPP5_9HYPH</name>
<dbReference type="RefSeq" id="WP_138286134.1">
    <property type="nucleotide sequence ID" value="NZ_CP058350.1"/>
</dbReference>
<proteinExistence type="predicted"/>
<dbReference type="InterPro" id="IPR039538">
    <property type="entry name" value="BetI_C"/>
</dbReference>
<protein>
    <recommendedName>
        <fullName evidence="1">BetI-type transcriptional repressor C-terminal domain-containing protein</fullName>
    </recommendedName>
</protein>
<accession>A0ABX6QPP5</accession>
<evidence type="ECO:0000313" key="2">
    <source>
        <dbReference type="EMBL" id="QLF70579.1"/>
    </source>
</evidence>
<feature type="domain" description="BetI-type transcriptional repressor C-terminal" evidence="1">
    <location>
        <begin position="4"/>
        <end position="60"/>
    </location>
</feature>
<keyword evidence="3" id="KW-1185">Reference proteome</keyword>
<dbReference type="EMBL" id="CP058350">
    <property type="protein sequence ID" value="QLF70579.1"/>
    <property type="molecule type" value="Genomic_DNA"/>
</dbReference>
<dbReference type="Proteomes" id="UP000308530">
    <property type="component" value="Chromosome"/>
</dbReference>
<sequence>MKGALTAVLTVGCHGKNWHQPDPAATALRLSALHDGLVALILSGLDAISPAEAERHLRHAFLLECQGSFEPR</sequence>
<dbReference type="Pfam" id="PF13977">
    <property type="entry name" value="TetR_C_6"/>
    <property type="match status" value="1"/>
</dbReference>
<reference evidence="2 3" key="1">
    <citation type="submission" date="2020-06" db="EMBL/GenBank/DDBJ databases">
        <title>Genome sequence of Rhizobium sp strain ADMK78.</title>
        <authorList>
            <person name="Rahi P."/>
        </authorList>
    </citation>
    <scope>NUCLEOTIDE SEQUENCE [LARGE SCALE GENOMIC DNA]</scope>
    <source>
        <strain evidence="2 3">ADMK78</strain>
    </source>
</reference>